<comment type="cofactor">
    <cofactor evidence="1">
        <name>FAD</name>
        <dbReference type="ChEBI" id="CHEBI:57692"/>
    </cofactor>
</comment>
<dbReference type="STRING" id="1284197.S8A9H5"/>
<dbReference type="Gene3D" id="3.50.50.60">
    <property type="entry name" value="FAD/NAD(P)-binding domain"/>
    <property type="match status" value="2"/>
</dbReference>
<dbReference type="OrthoDB" id="66881at2759"/>
<dbReference type="Proteomes" id="UP000015100">
    <property type="component" value="Unassembled WGS sequence"/>
</dbReference>
<keyword evidence="3" id="KW-0285">Flavoprotein</keyword>
<evidence type="ECO:0000256" key="1">
    <source>
        <dbReference type="ARBA" id="ARBA00001974"/>
    </source>
</evidence>
<keyword evidence="9" id="KW-1185">Reference proteome</keyword>
<proteinExistence type="inferred from homology"/>
<dbReference type="PANTHER" id="PTHR23023">
    <property type="entry name" value="DIMETHYLANILINE MONOOXYGENASE"/>
    <property type="match status" value="1"/>
</dbReference>
<comment type="similarity">
    <text evidence="2">Belongs to the FMO family.</text>
</comment>
<dbReference type="FunFam" id="3.50.50.60:FF:000138">
    <property type="entry name" value="Flavin-containing monooxygenase"/>
    <property type="match status" value="1"/>
</dbReference>
<protein>
    <recommendedName>
        <fullName evidence="10">FAD/NAD(P)-binding domain-containing protein</fullName>
    </recommendedName>
</protein>
<keyword evidence="5" id="KW-0521">NADP</keyword>
<dbReference type="EMBL" id="AQGS01000612">
    <property type="protein sequence ID" value="EPS37736.1"/>
    <property type="molecule type" value="Genomic_DNA"/>
</dbReference>
<keyword evidence="7" id="KW-0503">Monooxygenase</keyword>
<dbReference type="eggNOG" id="KOG1399">
    <property type="taxonomic scope" value="Eukaryota"/>
</dbReference>
<evidence type="ECO:0000256" key="3">
    <source>
        <dbReference type="ARBA" id="ARBA00022630"/>
    </source>
</evidence>
<dbReference type="GO" id="GO:0050661">
    <property type="term" value="F:NADP binding"/>
    <property type="evidence" value="ECO:0007669"/>
    <property type="project" value="InterPro"/>
</dbReference>
<dbReference type="SUPFAM" id="SSF51905">
    <property type="entry name" value="FAD/NAD(P)-binding domain"/>
    <property type="match status" value="2"/>
</dbReference>
<evidence type="ECO:0000256" key="4">
    <source>
        <dbReference type="ARBA" id="ARBA00022827"/>
    </source>
</evidence>
<dbReference type="InterPro" id="IPR000960">
    <property type="entry name" value="Flavin_mOase"/>
</dbReference>
<name>S8A9H5_DACHA</name>
<accession>S8A9H5</accession>
<dbReference type="Pfam" id="PF00743">
    <property type="entry name" value="FMO-like"/>
    <property type="match status" value="3"/>
</dbReference>
<keyword evidence="6" id="KW-0560">Oxidoreductase</keyword>
<reference evidence="8 9" key="1">
    <citation type="journal article" date="2013" name="PLoS Genet.">
        <title>Genomic mechanisms accounting for the adaptation to parasitism in nematode-trapping fungi.</title>
        <authorList>
            <person name="Meerupati T."/>
            <person name="Andersson K.M."/>
            <person name="Friman E."/>
            <person name="Kumar D."/>
            <person name="Tunlid A."/>
            <person name="Ahren D."/>
        </authorList>
    </citation>
    <scope>NUCLEOTIDE SEQUENCE [LARGE SCALE GENOMIC DNA]</scope>
    <source>
        <strain evidence="8 9">CBS 200.50</strain>
    </source>
</reference>
<dbReference type="InterPro" id="IPR050346">
    <property type="entry name" value="FMO-like"/>
</dbReference>
<dbReference type="GO" id="GO:0071949">
    <property type="term" value="F:FAD binding"/>
    <property type="evidence" value="ECO:0007669"/>
    <property type="project" value="EnsemblFungi"/>
</dbReference>
<reference evidence="9" key="2">
    <citation type="submission" date="2013-04" db="EMBL/GenBank/DDBJ databases">
        <title>Genomic mechanisms accounting for the adaptation to parasitism in nematode-trapping fungi.</title>
        <authorList>
            <person name="Ahren D.G."/>
        </authorList>
    </citation>
    <scope>NUCLEOTIDE SEQUENCE [LARGE SCALE GENOMIC DNA]</scope>
    <source>
        <strain evidence="9">CBS 200.50</strain>
    </source>
</reference>
<evidence type="ECO:0000313" key="8">
    <source>
        <dbReference type="EMBL" id="EPS37736.1"/>
    </source>
</evidence>
<sequence length="467" mass="52806">MVSVIRRVAVLGGGPSGAVAAKCLLAEGIRPVIFEQRSGFGGAWNYTAETKLRLRHVPQENPNLEDEAIARTPRDQPVFMTPMYDALETNIPKDLMIFKNTPFNNALQLFPKHEDVKQYVQDFSKDLESYTRFNKRVIRVAREADQKWLVEVQDVLFKQVEMEIFDAIIVATGHYNVPYIPPINGISEFEKKYPGAIKHSKYFRTAAGFEGKKLVVVGNSASGIDIAMQIAEVSQTPLYQSCKSTTSFKEFPSLAGTKIKIVPTISEFVPESKTVVFSDGTSESDIDMVLFCTGYLHSLPFLVESSEQSERMVTDGFYIHNLYQHMFYIPCPTFSIIGLPTKIIPFPFTECQAAVIAGVYSGRLMIPSEKDMAAWEKELLQNRPGDRHLHFLNFPQDADYMDMLNRWSEEGGDDGKPRYEATQWADKQRWIRKNIPKIKAAFIKAKADGRIAKTMEELGFSYEEGDA</sequence>
<evidence type="ECO:0000256" key="5">
    <source>
        <dbReference type="ARBA" id="ARBA00022857"/>
    </source>
</evidence>
<evidence type="ECO:0000313" key="9">
    <source>
        <dbReference type="Proteomes" id="UP000015100"/>
    </source>
</evidence>
<dbReference type="InterPro" id="IPR020946">
    <property type="entry name" value="Flavin_mOase-like"/>
</dbReference>
<evidence type="ECO:0000256" key="7">
    <source>
        <dbReference type="ARBA" id="ARBA00023033"/>
    </source>
</evidence>
<evidence type="ECO:0000256" key="2">
    <source>
        <dbReference type="ARBA" id="ARBA00009183"/>
    </source>
</evidence>
<dbReference type="HOGENOM" id="CLU_006909_5_0_1"/>
<keyword evidence="4" id="KW-0274">FAD</keyword>
<evidence type="ECO:0000256" key="6">
    <source>
        <dbReference type="ARBA" id="ARBA00023002"/>
    </source>
</evidence>
<organism evidence="8 9">
    <name type="scientific">Dactylellina haptotyla (strain CBS 200.50)</name>
    <name type="common">Nematode-trapping fungus</name>
    <name type="synonym">Monacrosporium haptotylum</name>
    <dbReference type="NCBI Taxonomy" id="1284197"/>
    <lineage>
        <taxon>Eukaryota</taxon>
        <taxon>Fungi</taxon>
        <taxon>Dikarya</taxon>
        <taxon>Ascomycota</taxon>
        <taxon>Pezizomycotina</taxon>
        <taxon>Orbiliomycetes</taxon>
        <taxon>Orbiliales</taxon>
        <taxon>Orbiliaceae</taxon>
        <taxon>Dactylellina</taxon>
    </lineage>
</organism>
<dbReference type="OMA" id="VEHWRDQ"/>
<comment type="caution">
    <text evidence="8">The sequence shown here is derived from an EMBL/GenBank/DDBJ whole genome shotgun (WGS) entry which is preliminary data.</text>
</comment>
<evidence type="ECO:0008006" key="10">
    <source>
        <dbReference type="Google" id="ProtNLM"/>
    </source>
</evidence>
<gene>
    <name evidence="8" type="ORF">H072_8608</name>
</gene>
<dbReference type="PRINTS" id="PR00370">
    <property type="entry name" value="FMOXYGENASE"/>
</dbReference>
<dbReference type="GO" id="GO:0004499">
    <property type="term" value="F:N,N-dimethylaniline monooxygenase activity"/>
    <property type="evidence" value="ECO:0007669"/>
    <property type="project" value="EnsemblFungi"/>
</dbReference>
<dbReference type="AlphaFoldDB" id="S8A9H5"/>
<dbReference type="InterPro" id="IPR036188">
    <property type="entry name" value="FAD/NAD-bd_sf"/>
</dbReference>